<comment type="pathway">
    <text evidence="12">Carbohydrate metabolism; D-ribose degradation; D-ribose 5-phosphate from beta-D-ribopyranose: step 2/2.</text>
</comment>
<dbReference type="InterPro" id="IPR002173">
    <property type="entry name" value="Carboh/pur_kinase_PfkB_CS"/>
</dbReference>
<evidence type="ECO:0000256" key="5">
    <source>
        <dbReference type="ARBA" id="ARBA00022723"/>
    </source>
</evidence>
<evidence type="ECO:0000259" key="13">
    <source>
        <dbReference type="Pfam" id="PF00294"/>
    </source>
</evidence>
<keyword evidence="8 12" id="KW-0067">ATP-binding</keyword>
<feature type="binding site" evidence="12">
    <location>
        <begin position="252"/>
        <end position="253"/>
    </location>
    <ligand>
        <name>ATP</name>
        <dbReference type="ChEBI" id="CHEBI:30616"/>
    </ligand>
</feature>
<keyword evidence="5 12" id="KW-0479">Metal-binding</keyword>
<keyword evidence="11 12" id="KW-0119">Carbohydrate metabolism</keyword>
<dbReference type="InterPro" id="IPR002139">
    <property type="entry name" value="Ribo/fructo_kinase"/>
</dbReference>
<dbReference type="PANTHER" id="PTHR10584:SF166">
    <property type="entry name" value="RIBOKINASE"/>
    <property type="match status" value="1"/>
</dbReference>
<dbReference type="GO" id="GO:0004747">
    <property type="term" value="F:ribokinase activity"/>
    <property type="evidence" value="ECO:0007669"/>
    <property type="project" value="UniProtKB-UniRule"/>
</dbReference>
<keyword evidence="4 12" id="KW-0808">Transferase</keyword>
<feature type="binding site" evidence="12">
    <location>
        <position position="253"/>
    </location>
    <ligand>
        <name>substrate</name>
    </ligand>
</feature>
<dbReference type="GO" id="GO:0005829">
    <property type="term" value="C:cytosol"/>
    <property type="evidence" value="ECO:0007669"/>
    <property type="project" value="TreeGrafter"/>
</dbReference>
<dbReference type="UniPathway" id="UPA00916">
    <property type="reaction ID" value="UER00889"/>
</dbReference>
<dbReference type="PANTHER" id="PTHR10584">
    <property type="entry name" value="SUGAR KINASE"/>
    <property type="match status" value="1"/>
</dbReference>
<gene>
    <name evidence="12" type="primary">rbsK</name>
    <name evidence="14" type="ORF">EDD32_0673</name>
</gene>
<feature type="binding site" evidence="12">
    <location>
        <begin position="41"/>
        <end position="45"/>
    </location>
    <ligand>
        <name>substrate</name>
    </ligand>
</feature>
<dbReference type="Gene3D" id="3.40.1190.20">
    <property type="match status" value="1"/>
</dbReference>
<dbReference type="PRINTS" id="PR00990">
    <property type="entry name" value="RIBOKINASE"/>
</dbReference>
<feature type="binding site" evidence="12">
    <location>
        <position position="283"/>
    </location>
    <ligand>
        <name>K(+)</name>
        <dbReference type="ChEBI" id="CHEBI:29103"/>
    </ligand>
</feature>
<feature type="binding site" evidence="12">
    <location>
        <begin position="13"/>
        <end position="15"/>
    </location>
    <ligand>
        <name>substrate</name>
    </ligand>
</feature>
<dbReference type="AlphaFoldDB" id="A0A3N4YYJ6"/>
<evidence type="ECO:0000256" key="1">
    <source>
        <dbReference type="ARBA" id="ARBA00005380"/>
    </source>
</evidence>
<feature type="binding site" evidence="12">
    <location>
        <position position="185"/>
    </location>
    <ligand>
        <name>ATP</name>
        <dbReference type="ChEBI" id="CHEBI:30616"/>
    </ligand>
</feature>
<dbReference type="PROSITE" id="PS00584">
    <property type="entry name" value="PFKB_KINASES_2"/>
    <property type="match status" value="1"/>
</dbReference>
<keyword evidence="7 12" id="KW-0418">Kinase</keyword>
<comment type="subunit">
    <text evidence="12">Homodimer.</text>
</comment>
<feature type="binding site" evidence="12">
    <location>
        <position position="141"/>
    </location>
    <ligand>
        <name>substrate</name>
    </ligand>
</feature>
<evidence type="ECO:0000256" key="6">
    <source>
        <dbReference type="ARBA" id="ARBA00022741"/>
    </source>
</evidence>
<comment type="similarity">
    <text evidence="12">Belongs to the carbohydrate kinase PfkB family. Ribokinase subfamily.</text>
</comment>
<feature type="binding site" evidence="12">
    <location>
        <position position="286"/>
    </location>
    <ligand>
        <name>K(+)</name>
        <dbReference type="ChEBI" id="CHEBI:29103"/>
    </ligand>
</feature>
<reference evidence="14 15" key="1">
    <citation type="submission" date="2018-11" db="EMBL/GenBank/DDBJ databases">
        <title>Sequencing the genomes of 1000 actinobacteria strains.</title>
        <authorList>
            <person name="Klenk H.-P."/>
        </authorList>
    </citation>
    <scope>NUCLEOTIDE SEQUENCE [LARGE SCALE GENOMIC DNA]</scope>
    <source>
        <strain evidence="14 15">DSM 14418</strain>
    </source>
</reference>
<evidence type="ECO:0000313" key="15">
    <source>
        <dbReference type="Proteomes" id="UP000280726"/>
    </source>
</evidence>
<name>A0A3N4YYJ6_9MICO</name>
<dbReference type="InterPro" id="IPR011611">
    <property type="entry name" value="PfkB_dom"/>
</dbReference>
<dbReference type="InterPro" id="IPR011877">
    <property type="entry name" value="Ribokinase"/>
</dbReference>
<protein>
    <recommendedName>
        <fullName evidence="3 12">Ribokinase</fullName>
        <shortName evidence="12">RK</shortName>
        <ecNumber evidence="2 12">2.7.1.15</ecNumber>
    </recommendedName>
</protein>
<comment type="cofactor">
    <cofactor evidence="12">
        <name>Mg(2+)</name>
        <dbReference type="ChEBI" id="CHEBI:18420"/>
    </cofactor>
    <text evidence="12">Requires a divalent cation, most likely magnesium in vivo, as an electrophilic catalyst to aid phosphoryl group transfer. It is the chelate of the metal and the nucleotide that is the actual substrate.</text>
</comment>
<comment type="caution">
    <text evidence="14">The sequence shown here is derived from an EMBL/GenBank/DDBJ whole genome shotgun (WGS) entry which is preliminary data.</text>
</comment>
<dbReference type="EMBL" id="RKRA01000001">
    <property type="protein sequence ID" value="RPF26239.1"/>
    <property type="molecule type" value="Genomic_DNA"/>
</dbReference>
<feature type="active site" description="Proton acceptor" evidence="12">
    <location>
        <position position="253"/>
    </location>
</feature>
<feature type="binding site" evidence="12">
    <location>
        <position position="249"/>
    </location>
    <ligand>
        <name>K(+)</name>
        <dbReference type="ChEBI" id="CHEBI:29103"/>
    </ligand>
</feature>
<dbReference type="Proteomes" id="UP000280726">
    <property type="component" value="Unassembled WGS sequence"/>
</dbReference>
<dbReference type="SUPFAM" id="SSF53613">
    <property type="entry name" value="Ribokinase-like"/>
    <property type="match status" value="1"/>
</dbReference>
<comment type="similarity">
    <text evidence="1">Belongs to the carbohydrate kinase pfkB family.</text>
</comment>
<evidence type="ECO:0000256" key="2">
    <source>
        <dbReference type="ARBA" id="ARBA00012035"/>
    </source>
</evidence>
<dbReference type="GO" id="GO:0019303">
    <property type="term" value="P:D-ribose catabolic process"/>
    <property type="evidence" value="ECO:0007669"/>
    <property type="project" value="UniProtKB-UniRule"/>
</dbReference>
<evidence type="ECO:0000256" key="12">
    <source>
        <dbReference type="HAMAP-Rule" id="MF_01987"/>
    </source>
</evidence>
<dbReference type="HAMAP" id="MF_01987">
    <property type="entry name" value="Ribokinase"/>
    <property type="match status" value="1"/>
</dbReference>
<comment type="function">
    <text evidence="12">Catalyzes the phosphorylation of ribose at O-5 in a reaction requiring ATP and magnesium. The resulting D-ribose-5-phosphate can then be used either for sythesis of nucleotides, histidine, and tryptophan, or as a component of the pentose phosphate pathway.</text>
</comment>
<keyword evidence="9 12" id="KW-0460">Magnesium</keyword>
<sequence length="301" mass="30184">MSESDVVVIGSANADLILEIDHRPRGGETILGSDLVVMPGGKGANQAVAAGRLGAGVAFIGCVGPDAYGQMLRTSLAEAGVDTGRLHVADLPSANAIILVTPDGENSIIVSPGANRRMTPELLDGCRATWAGAAIVVLQLEIPLDTVAHVATHAHRAGSRVLVNAAPAAMLDDEVLALCDPLVVNESEADFLVPGGTTGMSPAEMTDALLALGPLSVVVTLGAGGAVHAERGGDVVRTPAHRVQAVDTTGAGDAFVGALAAELAAGADLAGAVTLANEVAAVAVGRRGAQASYPWRAELGR</sequence>
<feature type="binding site" evidence="12">
    <location>
        <begin position="220"/>
        <end position="225"/>
    </location>
    <ligand>
        <name>ATP</name>
        <dbReference type="ChEBI" id="CHEBI:30616"/>
    </ligand>
</feature>
<dbReference type="EC" id="2.7.1.15" evidence="2 12"/>
<comment type="subcellular location">
    <subcellularLocation>
        <location evidence="12">Cytoplasm</location>
    </subcellularLocation>
</comment>
<evidence type="ECO:0000256" key="9">
    <source>
        <dbReference type="ARBA" id="ARBA00022842"/>
    </source>
</evidence>
<organism evidence="14 15">
    <name type="scientific">Georgenia muralis</name>
    <dbReference type="NCBI Taxonomy" id="154117"/>
    <lineage>
        <taxon>Bacteria</taxon>
        <taxon>Bacillati</taxon>
        <taxon>Actinomycetota</taxon>
        <taxon>Actinomycetes</taxon>
        <taxon>Micrococcales</taxon>
        <taxon>Bogoriellaceae</taxon>
        <taxon>Georgenia</taxon>
    </lineage>
</organism>
<evidence type="ECO:0000256" key="10">
    <source>
        <dbReference type="ARBA" id="ARBA00022958"/>
    </source>
</evidence>
<evidence type="ECO:0000256" key="11">
    <source>
        <dbReference type="ARBA" id="ARBA00023277"/>
    </source>
</evidence>
<dbReference type="RefSeq" id="WP_123914591.1">
    <property type="nucleotide sequence ID" value="NZ_RKRA01000001.1"/>
</dbReference>
<comment type="activity regulation">
    <text evidence="12">Activated by a monovalent cation that binds near, but not in, the active site. The most likely occupant of the site in vivo is potassium. Ion binding induces a conformational change that may alter substrate affinity.</text>
</comment>
<dbReference type="CDD" id="cd01174">
    <property type="entry name" value="ribokinase"/>
    <property type="match status" value="1"/>
</dbReference>
<evidence type="ECO:0000256" key="3">
    <source>
        <dbReference type="ARBA" id="ARBA00016943"/>
    </source>
</evidence>
<feature type="binding site" evidence="12">
    <location>
        <position position="247"/>
    </location>
    <ligand>
        <name>K(+)</name>
        <dbReference type="ChEBI" id="CHEBI:29103"/>
    </ligand>
</feature>
<keyword evidence="15" id="KW-1185">Reference proteome</keyword>
<evidence type="ECO:0000256" key="4">
    <source>
        <dbReference type="ARBA" id="ARBA00022679"/>
    </source>
</evidence>
<proteinExistence type="inferred from homology"/>
<accession>A0A3N4YYJ6</accession>
<evidence type="ECO:0000313" key="14">
    <source>
        <dbReference type="EMBL" id="RPF26239.1"/>
    </source>
</evidence>
<keyword evidence="10 12" id="KW-0630">Potassium</keyword>
<feature type="binding site" evidence="12">
    <location>
        <position position="292"/>
    </location>
    <ligand>
        <name>K(+)</name>
        <dbReference type="ChEBI" id="CHEBI:29103"/>
    </ligand>
</feature>
<evidence type="ECO:0000256" key="8">
    <source>
        <dbReference type="ARBA" id="ARBA00022840"/>
    </source>
</evidence>
<feature type="domain" description="Carbohydrate kinase PfkB" evidence="13">
    <location>
        <begin position="5"/>
        <end position="295"/>
    </location>
</feature>
<dbReference type="InterPro" id="IPR029056">
    <property type="entry name" value="Ribokinase-like"/>
</dbReference>
<dbReference type="OrthoDB" id="9775849at2"/>
<comment type="caution">
    <text evidence="12">Lacks conserved residue(s) required for the propagation of feature annotation.</text>
</comment>
<dbReference type="GO" id="GO:0046872">
    <property type="term" value="F:metal ion binding"/>
    <property type="evidence" value="ECO:0007669"/>
    <property type="project" value="UniProtKB-KW"/>
</dbReference>
<evidence type="ECO:0000256" key="7">
    <source>
        <dbReference type="ARBA" id="ARBA00022777"/>
    </source>
</evidence>
<dbReference type="Pfam" id="PF00294">
    <property type="entry name" value="PfkB"/>
    <property type="match status" value="1"/>
</dbReference>
<dbReference type="GO" id="GO:0005524">
    <property type="term" value="F:ATP binding"/>
    <property type="evidence" value="ECO:0007669"/>
    <property type="project" value="UniProtKB-UniRule"/>
</dbReference>
<feature type="binding site" evidence="12">
    <location>
        <position position="277"/>
    </location>
    <ligand>
        <name>ATP</name>
        <dbReference type="ChEBI" id="CHEBI:30616"/>
    </ligand>
</feature>
<keyword evidence="12" id="KW-0963">Cytoplasm</keyword>
<keyword evidence="6 12" id="KW-0547">Nucleotide-binding</keyword>
<feature type="binding site" evidence="12">
    <location>
        <position position="288"/>
    </location>
    <ligand>
        <name>K(+)</name>
        <dbReference type="ChEBI" id="CHEBI:29103"/>
    </ligand>
</feature>
<comment type="catalytic activity">
    <reaction evidence="12">
        <text>D-ribose + ATP = D-ribose 5-phosphate + ADP + H(+)</text>
        <dbReference type="Rhea" id="RHEA:13697"/>
        <dbReference type="ChEBI" id="CHEBI:15378"/>
        <dbReference type="ChEBI" id="CHEBI:30616"/>
        <dbReference type="ChEBI" id="CHEBI:47013"/>
        <dbReference type="ChEBI" id="CHEBI:78346"/>
        <dbReference type="ChEBI" id="CHEBI:456216"/>
        <dbReference type="EC" id="2.7.1.15"/>
    </reaction>
</comment>